<dbReference type="Pfam" id="PF10604">
    <property type="entry name" value="Polyketide_cyc2"/>
    <property type="match status" value="1"/>
</dbReference>
<dbReference type="RefSeq" id="WP_091940633.1">
    <property type="nucleotide sequence ID" value="NZ_FOEE01000002.1"/>
</dbReference>
<proteinExistence type="predicted"/>
<protein>
    <submittedName>
        <fullName evidence="1">Polyketide cyclase / dehydrase and lipid transport</fullName>
    </submittedName>
</protein>
<name>A0A1H8R235_9ACTN</name>
<dbReference type="AlphaFoldDB" id="A0A1H8R235"/>
<sequence>MAERVSVTRRIPASAAAVFAVVSDPAGHVRIDGSGMLVAAPDAAPPTAVGDTFEMDMDRTPLGDLPGVTAYRTLNTVTAYEPGRRFEWSVTVPGRPPIGYVWGYLVEPAGEGASDVTSYFDWSGLSAERKARSAGRLPLIPETTIAATLERLERVVVAG</sequence>
<dbReference type="EMBL" id="FOEE01000002">
    <property type="protein sequence ID" value="SEO60341.1"/>
    <property type="molecule type" value="Genomic_DNA"/>
</dbReference>
<reference evidence="2" key="1">
    <citation type="submission" date="2016-10" db="EMBL/GenBank/DDBJ databases">
        <authorList>
            <person name="Varghese N."/>
            <person name="Submissions S."/>
        </authorList>
    </citation>
    <scope>NUCLEOTIDE SEQUENCE [LARGE SCALE GENOMIC DNA]</scope>
    <source>
        <strain evidence="2">DSM 45413</strain>
    </source>
</reference>
<dbReference type="Proteomes" id="UP000198960">
    <property type="component" value="Unassembled WGS sequence"/>
</dbReference>
<dbReference type="STRING" id="673521.SAMN05660991_00944"/>
<gene>
    <name evidence="1" type="ORF">SAMN05660991_00944</name>
</gene>
<evidence type="ECO:0000313" key="2">
    <source>
        <dbReference type="Proteomes" id="UP000198960"/>
    </source>
</evidence>
<organism evidence="1 2">
    <name type="scientific">Trujillonella endophytica</name>
    <dbReference type="NCBI Taxonomy" id="673521"/>
    <lineage>
        <taxon>Bacteria</taxon>
        <taxon>Bacillati</taxon>
        <taxon>Actinomycetota</taxon>
        <taxon>Actinomycetes</taxon>
        <taxon>Geodermatophilales</taxon>
        <taxon>Geodermatophilaceae</taxon>
        <taxon>Trujillonella</taxon>
    </lineage>
</organism>
<dbReference type="InterPro" id="IPR019587">
    <property type="entry name" value="Polyketide_cyclase/dehydratase"/>
</dbReference>
<keyword evidence="2" id="KW-1185">Reference proteome</keyword>
<dbReference type="SUPFAM" id="SSF55961">
    <property type="entry name" value="Bet v1-like"/>
    <property type="match status" value="1"/>
</dbReference>
<dbReference type="OrthoDB" id="9797506at2"/>
<accession>A0A1H8R235</accession>
<dbReference type="InterPro" id="IPR023393">
    <property type="entry name" value="START-like_dom_sf"/>
</dbReference>
<dbReference type="Gene3D" id="3.30.530.20">
    <property type="match status" value="1"/>
</dbReference>
<evidence type="ECO:0000313" key="1">
    <source>
        <dbReference type="EMBL" id="SEO60341.1"/>
    </source>
</evidence>